<dbReference type="GO" id="GO:0030600">
    <property type="term" value="F:feruloyl esterase activity"/>
    <property type="evidence" value="ECO:0007669"/>
    <property type="project" value="InterPro"/>
</dbReference>
<dbReference type="Pfam" id="PF00756">
    <property type="entry name" value="Esterase"/>
    <property type="match status" value="1"/>
</dbReference>
<evidence type="ECO:0000256" key="1">
    <source>
        <dbReference type="ARBA" id="ARBA00004613"/>
    </source>
</evidence>
<accession>A0A0A2DJU4</accession>
<evidence type="ECO:0000313" key="9">
    <source>
        <dbReference type="EMBL" id="KGM18032.1"/>
    </source>
</evidence>
<gene>
    <name evidence="9" type="ORF">MA47_10710</name>
</gene>
<evidence type="ECO:0000256" key="6">
    <source>
        <dbReference type="ARBA" id="ARBA00023277"/>
    </source>
</evidence>
<comment type="caution">
    <text evidence="9">The sequence shown here is derived from an EMBL/GenBank/DDBJ whole genome shotgun (WGS) entry which is preliminary data.</text>
</comment>
<feature type="signal peptide" evidence="8">
    <location>
        <begin position="1"/>
        <end position="31"/>
    </location>
</feature>
<dbReference type="GO" id="GO:0005576">
    <property type="term" value="C:extracellular region"/>
    <property type="evidence" value="ECO:0007669"/>
    <property type="project" value="UniProtKB-SubCell"/>
</dbReference>
<dbReference type="PANTHER" id="PTHR38050">
    <property type="match status" value="1"/>
</dbReference>
<keyword evidence="5" id="KW-0378">Hydrolase</keyword>
<evidence type="ECO:0000256" key="4">
    <source>
        <dbReference type="ARBA" id="ARBA00022729"/>
    </source>
</evidence>
<evidence type="ECO:0000256" key="3">
    <source>
        <dbReference type="ARBA" id="ARBA00022651"/>
    </source>
</evidence>
<name>A0A0A2DJU4_9CORY</name>
<keyword evidence="7" id="KW-0624">Polysaccharide degradation</keyword>
<keyword evidence="2" id="KW-0964">Secreted</keyword>
<feature type="chain" id="PRO_5001986534" evidence="8">
    <location>
        <begin position="32"/>
        <end position="360"/>
    </location>
</feature>
<reference evidence="9 10" key="1">
    <citation type="submission" date="2014-10" db="EMBL/GenBank/DDBJ databases">
        <title>Whole Genome sequence of Corynebacterium auriscanis strain CIP 106629.</title>
        <authorList>
            <person name="Hassan S.S."/>
            <person name="Jamal S.B."/>
            <person name="Tiwari S."/>
            <person name="Oliveira L.D.C."/>
            <person name="Souza F."/>
            <person name="Mariano D.C."/>
            <person name="Almeida S."/>
            <person name="Dorella F."/>
            <person name="Pereira F."/>
            <person name="Carvalho A."/>
            <person name="Leal C.A."/>
            <person name="Soares S.D.C."/>
            <person name="Figueiredo H.C."/>
            <person name="Silva A."/>
            <person name="Azevedo V.A."/>
        </authorList>
    </citation>
    <scope>NUCLEOTIDE SEQUENCE [LARGE SCALE GENOMIC DNA]</scope>
    <source>
        <strain evidence="9 10">CIP 106629</strain>
    </source>
</reference>
<dbReference type="SUPFAM" id="SSF53474">
    <property type="entry name" value="alpha/beta-Hydrolases"/>
    <property type="match status" value="1"/>
</dbReference>
<dbReference type="Gene3D" id="3.40.50.1820">
    <property type="entry name" value="alpha/beta hydrolase"/>
    <property type="match status" value="1"/>
</dbReference>
<dbReference type="EMBL" id="JRVJ01000026">
    <property type="protein sequence ID" value="KGM18032.1"/>
    <property type="molecule type" value="Genomic_DNA"/>
</dbReference>
<evidence type="ECO:0000256" key="8">
    <source>
        <dbReference type="SAM" id="SignalP"/>
    </source>
</evidence>
<dbReference type="RefSeq" id="WP_035116240.1">
    <property type="nucleotide sequence ID" value="NZ_CP047046.1"/>
</dbReference>
<keyword evidence="3" id="KW-0858">Xylan degradation</keyword>
<keyword evidence="4 8" id="KW-0732">Signal</keyword>
<dbReference type="GO" id="GO:0045493">
    <property type="term" value="P:xylan catabolic process"/>
    <property type="evidence" value="ECO:0007669"/>
    <property type="project" value="UniProtKB-KW"/>
</dbReference>
<keyword evidence="10" id="KW-1185">Reference proteome</keyword>
<proteinExistence type="predicted"/>
<sequence>MRKNLNTPVENIKRMVIMALAALTAVGGAGAVPSVAEFTGTQAQAQPAPLAGPPLPGSAVPPLQDVRLPNGQMLSQVIPGASNLFKKPHKPAARPVLPGNAKPAPRIGNGRAMWVHTRSTGRDRRYLVHMPTHYNPRRPAPVLFGLDGWRDTPENFRRYSRLHETGAAREAIRIYPESLNHGGEGAPYAVVRPGEDLKFITQIIAEVDRTYNVDRSRIYATGHSNGGGMTAVVACHLPHIFAGAAAVGGAFYDPVNRGCSNRPIPFLISHGTGDTMMKYHGGYRHNGSHYLAVPVLVNSYKKRNGCVGVPRVTNIPGGKRHVYPCARKELQLLTNPQNHTWNRVPDASQEVWNFLKRQRL</sequence>
<dbReference type="InterPro" id="IPR029058">
    <property type="entry name" value="AB_hydrolase_fold"/>
</dbReference>
<protein>
    <submittedName>
        <fullName evidence="9">Polyhydroxybutyrate depolymerase</fullName>
    </submittedName>
</protein>
<dbReference type="GeneID" id="300552002"/>
<evidence type="ECO:0000256" key="7">
    <source>
        <dbReference type="ARBA" id="ARBA00023326"/>
    </source>
</evidence>
<comment type="subcellular location">
    <subcellularLocation>
        <location evidence="1">Secreted</location>
    </subcellularLocation>
</comment>
<evidence type="ECO:0000256" key="2">
    <source>
        <dbReference type="ARBA" id="ARBA00022525"/>
    </source>
</evidence>
<dbReference type="InterPro" id="IPR043595">
    <property type="entry name" value="FaeB/C/D"/>
</dbReference>
<dbReference type="Proteomes" id="UP000030145">
    <property type="component" value="Unassembled WGS sequence"/>
</dbReference>
<dbReference type="PANTHER" id="PTHR38050:SF2">
    <property type="entry name" value="FERULOYL ESTERASE C-RELATED"/>
    <property type="match status" value="1"/>
</dbReference>
<dbReference type="InterPro" id="IPR000801">
    <property type="entry name" value="Esterase-like"/>
</dbReference>
<dbReference type="AlphaFoldDB" id="A0A0A2DJU4"/>
<evidence type="ECO:0000313" key="10">
    <source>
        <dbReference type="Proteomes" id="UP000030145"/>
    </source>
</evidence>
<keyword evidence="6" id="KW-0119">Carbohydrate metabolism</keyword>
<evidence type="ECO:0000256" key="5">
    <source>
        <dbReference type="ARBA" id="ARBA00022801"/>
    </source>
</evidence>
<organism evidence="9 10">
    <name type="scientific">Corynebacterium auriscanis</name>
    <dbReference type="NCBI Taxonomy" id="99807"/>
    <lineage>
        <taxon>Bacteria</taxon>
        <taxon>Bacillati</taxon>
        <taxon>Actinomycetota</taxon>
        <taxon>Actinomycetes</taxon>
        <taxon>Mycobacteriales</taxon>
        <taxon>Corynebacteriaceae</taxon>
        <taxon>Corynebacterium</taxon>
    </lineage>
</organism>